<reference evidence="2" key="2">
    <citation type="journal article" date="2023" name="IMA Fungus">
        <title>Comparative genomic study of the Penicillium genus elucidates a diverse pangenome and 15 lateral gene transfer events.</title>
        <authorList>
            <person name="Petersen C."/>
            <person name="Sorensen T."/>
            <person name="Nielsen M.R."/>
            <person name="Sondergaard T.E."/>
            <person name="Sorensen J.L."/>
            <person name="Fitzpatrick D.A."/>
            <person name="Frisvad J.C."/>
            <person name="Nielsen K.L."/>
        </authorList>
    </citation>
    <scope>NUCLEOTIDE SEQUENCE</scope>
    <source>
        <strain evidence="2">IBT 30069</strain>
    </source>
</reference>
<keyword evidence="1" id="KW-0732">Signal</keyword>
<name>A0A9W9F4R1_9EURO</name>
<evidence type="ECO:0000256" key="1">
    <source>
        <dbReference type="SAM" id="SignalP"/>
    </source>
</evidence>
<dbReference type="Proteomes" id="UP001149165">
    <property type="component" value="Unassembled WGS sequence"/>
</dbReference>
<keyword evidence="3" id="KW-1185">Reference proteome</keyword>
<protein>
    <submittedName>
        <fullName evidence="2">Uncharacterized protein</fullName>
    </submittedName>
</protein>
<dbReference type="EMBL" id="JAPQKH010000006">
    <property type="protein sequence ID" value="KAJ5093579.1"/>
    <property type="molecule type" value="Genomic_DNA"/>
</dbReference>
<accession>A0A9W9F4R1</accession>
<feature type="chain" id="PRO_5040779538" evidence="1">
    <location>
        <begin position="18"/>
        <end position="94"/>
    </location>
</feature>
<dbReference type="OrthoDB" id="3001700at2759"/>
<dbReference type="AlphaFoldDB" id="A0A9W9F4R1"/>
<feature type="signal peptide" evidence="1">
    <location>
        <begin position="1"/>
        <end position="17"/>
    </location>
</feature>
<gene>
    <name evidence="2" type="ORF">N7456_009440</name>
</gene>
<evidence type="ECO:0000313" key="3">
    <source>
        <dbReference type="Proteomes" id="UP001149165"/>
    </source>
</evidence>
<proteinExistence type="predicted"/>
<comment type="caution">
    <text evidence="2">The sequence shown here is derived from an EMBL/GenBank/DDBJ whole genome shotgun (WGS) entry which is preliminary data.</text>
</comment>
<evidence type="ECO:0000313" key="2">
    <source>
        <dbReference type="EMBL" id="KAJ5093579.1"/>
    </source>
</evidence>
<sequence>MFYFILFILSQVGLFGAWVSGTLDPYQKKLQEVILDAMGETKVSYGLKQSLTAKKLVEDENLSKIQDQMGGQLGGVFGKGGAGQGLGSVLSKGL</sequence>
<organism evidence="2 3">
    <name type="scientific">Penicillium angulare</name>
    <dbReference type="NCBI Taxonomy" id="116970"/>
    <lineage>
        <taxon>Eukaryota</taxon>
        <taxon>Fungi</taxon>
        <taxon>Dikarya</taxon>
        <taxon>Ascomycota</taxon>
        <taxon>Pezizomycotina</taxon>
        <taxon>Eurotiomycetes</taxon>
        <taxon>Eurotiomycetidae</taxon>
        <taxon>Eurotiales</taxon>
        <taxon>Aspergillaceae</taxon>
        <taxon>Penicillium</taxon>
    </lineage>
</organism>
<reference evidence="2" key="1">
    <citation type="submission" date="2022-11" db="EMBL/GenBank/DDBJ databases">
        <authorList>
            <person name="Petersen C."/>
        </authorList>
    </citation>
    <scope>NUCLEOTIDE SEQUENCE</scope>
    <source>
        <strain evidence="2">IBT 30069</strain>
    </source>
</reference>